<dbReference type="GO" id="GO:0006633">
    <property type="term" value="P:fatty acid biosynthetic process"/>
    <property type="evidence" value="ECO:0007669"/>
    <property type="project" value="InterPro"/>
</dbReference>
<proteinExistence type="predicted"/>
<evidence type="ECO:0000259" key="2">
    <source>
        <dbReference type="Pfam" id="PF20791"/>
    </source>
</evidence>
<dbReference type="CDD" id="cd00586">
    <property type="entry name" value="4HBT"/>
    <property type="match status" value="1"/>
</dbReference>
<sequence>MYTQHLLVPEHQAGASGEMSLGYMMRNVQEVATNHFASQNGLPCDDKGSWKVAFFIANCHLQIARPPRVGEEIAVGTFLRRVSGAFFERDTEIRSAQGEVLVRSCSNWFLLDRQSMSVLKPSECPYQNEMEGRDFPVTSQRRLRFSLDALRWVGERTIRYTMIDANGHTNNAVYGDLAMDACWQVFGGRQPSGAQFVFNHQAKLGDRLQLFAAEEENDVLLVGKIGDGREAPDGKGACFVCALEK</sequence>
<comment type="caution">
    <text evidence="4">The sequence shown here is derived from an EMBL/GenBank/DDBJ whole genome shotgun (WGS) entry which is preliminary data.</text>
</comment>
<evidence type="ECO:0000313" key="6">
    <source>
        <dbReference type="Proteomes" id="UP000474718"/>
    </source>
</evidence>
<dbReference type="InterPro" id="IPR029069">
    <property type="entry name" value="HotDog_dom_sf"/>
</dbReference>
<dbReference type="SUPFAM" id="SSF54637">
    <property type="entry name" value="Thioesterase/thiol ester dehydrase-isomerase"/>
    <property type="match status" value="2"/>
</dbReference>
<name>A0AAQ1MD43_9FIRM</name>
<gene>
    <name evidence="3" type="ORF">GT747_09650</name>
    <name evidence="4" type="ORF">SAMN05444424_1069</name>
</gene>
<dbReference type="GO" id="GO:0016790">
    <property type="term" value="F:thiolester hydrolase activity"/>
    <property type="evidence" value="ECO:0007669"/>
    <property type="project" value="InterPro"/>
</dbReference>
<dbReference type="Pfam" id="PF20791">
    <property type="entry name" value="Acyl-ACP_TE_C"/>
    <property type="match status" value="1"/>
</dbReference>
<evidence type="ECO:0000313" key="5">
    <source>
        <dbReference type="Proteomes" id="UP000184089"/>
    </source>
</evidence>
<evidence type="ECO:0000313" key="3">
    <source>
        <dbReference type="EMBL" id="MZL70016.1"/>
    </source>
</evidence>
<protein>
    <submittedName>
        <fullName evidence="4">Acyl-ACP thioesterase</fullName>
    </submittedName>
</protein>
<reference evidence="3 6" key="3">
    <citation type="journal article" date="2019" name="Nat. Med.">
        <title>A library of human gut bacterial isolates paired with longitudinal multiomics data enables mechanistic microbiome research.</title>
        <authorList>
            <person name="Poyet M."/>
            <person name="Groussin M."/>
            <person name="Gibbons S.M."/>
            <person name="Avila-Pacheco J."/>
            <person name="Jiang X."/>
            <person name="Kearney S.M."/>
            <person name="Perrotta A.R."/>
            <person name="Berdy B."/>
            <person name="Zhao S."/>
            <person name="Lieberman T.D."/>
            <person name="Swanson P.K."/>
            <person name="Smith M."/>
            <person name="Roesemann S."/>
            <person name="Alexander J.E."/>
            <person name="Rich S.A."/>
            <person name="Livny J."/>
            <person name="Vlamakis H."/>
            <person name="Clish C."/>
            <person name="Bullock K."/>
            <person name="Deik A."/>
            <person name="Scott J."/>
            <person name="Pierce K.A."/>
            <person name="Xavier R.J."/>
            <person name="Alm E.J."/>
        </authorList>
    </citation>
    <scope>NUCLEOTIDE SEQUENCE [LARGE SCALE GENOMIC DNA]</scope>
    <source>
        <strain evidence="3 6">BIOML-A2</strain>
    </source>
</reference>
<dbReference type="Gene3D" id="3.10.129.10">
    <property type="entry name" value="Hotdog Thioesterase"/>
    <property type="match status" value="2"/>
</dbReference>
<feature type="domain" description="Acyl-ACP thioesterase-like C-terminal" evidence="2">
    <location>
        <begin position="157"/>
        <end position="216"/>
    </location>
</feature>
<dbReference type="InterPro" id="IPR049427">
    <property type="entry name" value="Acyl-ACP_TE_C"/>
</dbReference>
<accession>A0AAQ1MD43</accession>
<keyword evidence="6" id="KW-1185">Reference proteome</keyword>
<evidence type="ECO:0000259" key="1">
    <source>
        <dbReference type="Pfam" id="PF01643"/>
    </source>
</evidence>
<dbReference type="EMBL" id="FQVY01000002">
    <property type="protein sequence ID" value="SHF99242.1"/>
    <property type="molecule type" value="Genomic_DNA"/>
</dbReference>
<dbReference type="Pfam" id="PF01643">
    <property type="entry name" value="Acyl-ACP_TE"/>
    <property type="match status" value="1"/>
</dbReference>
<dbReference type="Proteomes" id="UP000184089">
    <property type="component" value="Unassembled WGS sequence"/>
</dbReference>
<reference evidence="5" key="1">
    <citation type="submission" date="2016-11" db="EMBL/GenBank/DDBJ databases">
        <authorList>
            <person name="Jaros S."/>
            <person name="Januszkiewicz K."/>
            <person name="Wedrychowicz H."/>
        </authorList>
    </citation>
    <scope>NUCLEOTIDE SEQUENCE [LARGE SCALE GENOMIC DNA]</scope>
    <source>
        <strain evidence="5">DSM 4029</strain>
    </source>
</reference>
<feature type="domain" description="Acyl-ACP thioesterase N-terminal hotdog" evidence="1">
    <location>
        <begin position="2"/>
        <end position="115"/>
    </location>
</feature>
<dbReference type="RefSeq" id="WP_073261037.1">
    <property type="nucleotide sequence ID" value="NZ_FQVY01000002.1"/>
</dbReference>
<organism evidence="4 5">
    <name type="scientific">Bittarella massiliensis</name>
    <name type="common">ex Durand et al. 2017</name>
    <dbReference type="NCBI Taxonomy" id="1720313"/>
    <lineage>
        <taxon>Bacteria</taxon>
        <taxon>Bacillati</taxon>
        <taxon>Bacillota</taxon>
        <taxon>Clostridia</taxon>
        <taxon>Eubacteriales</taxon>
        <taxon>Oscillospiraceae</taxon>
        <taxon>Bittarella (ex Durand et al. 2017)</taxon>
    </lineage>
</organism>
<dbReference type="AlphaFoldDB" id="A0AAQ1MD43"/>
<reference evidence="4" key="2">
    <citation type="submission" date="2016-11" db="EMBL/GenBank/DDBJ databases">
        <authorList>
            <person name="Varghese N."/>
            <person name="Submissions S."/>
        </authorList>
    </citation>
    <scope>NUCLEOTIDE SEQUENCE</scope>
    <source>
        <strain evidence="4">DSM 4029</strain>
    </source>
</reference>
<dbReference type="Proteomes" id="UP000474718">
    <property type="component" value="Unassembled WGS sequence"/>
</dbReference>
<evidence type="ECO:0000313" key="4">
    <source>
        <dbReference type="EMBL" id="SHF99242.1"/>
    </source>
</evidence>
<dbReference type="InterPro" id="IPR002864">
    <property type="entry name" value="Acyl-ACP_thioesterase_NHD"/>
</dbReference>
<dbReference type="EMBL" id="WWVX01000006">
    <property type="protein sequence ID" value="MZL70016.1"/>
    <property type="molecule type" value="Genomic_DNA"/>
</dbReference>